<feature type="domain" description="M23ase beta-sheet core" evidence="4">
    <location>
        <begin position="167"/>
        <end position="263"/>
    </location>
</feature>
<evidence type="ECO:0000256" key="2">
    <source>
        <dbReference type="SAM" id="Coils"/>
    </source>
</evidence>
<keyword evidence="1" id="KW-0732">Signal</keyword>
<dbReference type="InterPro" id="IPR011055">
    <property type="entry name" value="Dup_hybrid_motif"/>
</dbReference>
<dbReference type="InterPro" id="IPR016047">
    <property type="entry name" value="M23ase_b-sheet_dom"/>
</dbReference>
<dbReference type="Gene3D" id="2.70.70.10">
    <property type="entry name" value="Glucose Permease (Domain IIA)"/>
    <property type="match status" value="1"/>
</dbReference>
<name>A0ABS7YU47_9VIBR</name>
<keyword evidence="3" id="KW-0812">Transmembrane</keyword>
<keyword evidence="3" id="KW-0472">Membrane</keyword>
<dbReference type="SUPFAM" id="SSF51261">
    <property type="entry name" value="Duplicated hybrid motif"/>
    <property type="match status" value="1"/>
</dbReference>
<dbReference type="CDD" id="cd12797">
    <property type="entry name" value="M23_peptidase"/>
    <property type="match status" value="1"/>
</dbReference>
<reference evidence="6" key="1">
    <citation type="submission" date="2023-07" db="EMBL/GenBank/DDBJ databases">
        <title>Molecular identification of indigenous halophilic bacteria isolated from red sea cost, biodegradation of synthetic dyes and assessment of degraded metabolite toxicity.</title>
        <authorList>
            <person name="Chaieb K."/>
            <person name="Altayb H.N."/>
        </authorList>
    </citation>
    <scope>NUCLEOTIDE SEQUENCE [LARGE SCALE GENOMIC DNA]</scope>
    <source>
        <strain evidence="6">K20</strain>
    </source>
</reference>
<protein>
    <submittedName>
        <fullName evidence="5">M23 family metallopeptidase</fullName>
    </submittedName>
</protein>
<evidence type="ECO:0000259" key="4">
    <source>
        <dbReference type="Pfam" id="PF01551"/>
    </source>
</evidence>
<proteinExistence type="predicted"/>
<keyword evidence="6" id="KW-1185">Reference proteome</keyword>
<feature type="coiled-coil region" evidence="2">
    <location>
        <begin position="53"/>
        <end position="87"/>
    </location>
</feature>
<evidence type="ECO:0000256" key="1">
    <source>
        <dbReference type="ARBA" id="ARBA00022729"/>
    </source>
</evidence>
<evidence type="ECO:0000256" key="3">
    <source>
        <dbReference type="SAM" id="Phobius"/>
    </source>
</evidence>
<dbReference type="PANTHER" id="PTHR21666:SF289">
    <property type="entry name" value="L-ALA--D-GLU ENDOPEPTIDASE"/>
    <property type="match status" value="1"/>
</dbReference>
<sequence length="316" mass="35292">MKENLVISVSSISGTRHFQLGKWYRHCLKGFGYLALVGVLTAGSVIYYLVNEVDFAKLKQRELENRSMSLNEEVSSLQELRDSLQSDLLEREEKMQTVSDRLGDLEKVLGVEDDANEKIESRLDTAAITSSVRVVMLNQIPNGKPVKEGRISSGYGKRVHPVTGKVKFHRGQDFAVNVGTAIYAPADGVVEVTRPSNQGSGNYLRLQHSFGFTSSYSHMSKFKVRMGDFVQKGDLIGYSGNTGLTSGPHLHYEIRFVGRSLDPKPFVDWGLNDFDTIFTKIRGVRWESLVSKVEQRVSAQLQLSSQKAVQLVDNSK</sequence>
<dbReference type="RefSeq" id="WP_068718893.1">
    <property type="nucleotide sequence ID" value="NZ_AP014636.1"/>
</dbReference>
<dbReference type="EMBL" id="JAIWIU010000136">
    <property type="protein sequence ID" value="MCA2017959.1"/>
    <property type="molecule type" value="Genomic_DNA"/>
</dbReference>
<evidence type="ECO:0000313" key="6">
    <source>
        <dbReference type="Proteomes" id="UP001199044"/>
    </source>
</evidence>
<dbReference type="PANTHER" id="PTHR21666">
    <property type="entry name" value="PEPTIDASE-RELATED"/>
    <property type="match status" value="1"/>
</dbReference>
<dbReference type="Pfam" id="PF01551">
    <property type="entry name" value="Peptidase_M23"/>
    <property type="match status" value="1"/>
</dbReference>
<keyword evidence="2" id="KW-0175">Coiled coil</keyword>
<gene>
    <name evidence="5" type="ORF">LDJ79_17695</name>
</gene>
<comment type="caution">
    <text evidence="5">The sequence shown here is derived from an EMBL/GenBank/DDBJ whole genome shotgun (WGS) entry which is preliminary data.</text>
</comment>
<dbReference type="Proteomes" id="UP001199044">
    <property type="component" value="Unassembled WGS sequence"/>
</dbReference>
<organism evidence="5 6">
    <name type="scientific">Vibrio tritonius</name>
    <dbReference type="NCBI Taxonomy" id="1435069"/>
    <lineage>
        <taxon>Bacteria</taxon>
        <taxon>Pseudomonadati</taxon>
        <taxon>Pseudomonadota</taxon>
        <taxon>Gammaproteobacteria</taxon>
        <taxon>Vibrionales</taxon>
        <taxon>Vibrionaceae</taxon>
        <taxon>Vibrio</taxon>
    </lineage>
</organism>
<dbReference type="InterPro" id="IPR050570">
    <property type="entry name" value="Cell_wall_metabolism_enzyme"/>
</dbReference>
<evidence type="ECO:0000313" key="5">
    <source>
        <dbReference type="EMBL" id="MCA2017959.1"/>
    </source>
</evidence>
<keyword evidence="3" id="KW-1133">Transmembrane helix</keyword>
<accession>A0ABS7YU47</accession>
<feature type="transmembrane region" description="Helical" evidence="3">
    <location>
        <begin position="30"/>
        <end position="50"/>
    </location>
</feature>